<reference evidence="3" key="1">
    <citation type="submission" date="2018-03" db="EMBL/GenBank/DDBJ databases">
        <authorList>
            <person name="Zecchin S."/>
        </authorList>
    </citation>
    <scope>NUCLEOTIDE SEQUENCE [LARGE SCALE GENOMIC DNA]</scope>
</reference>
<evidence type="ECO:0000313" key="3">
    <source>
        <dbReference type="Proteomes" id="UP000245125"/>
    </source>
</evidence>
<dbReference type="CDD" id="cd03465">
    <property type="entry name" value="URO-D_like"/>
    <property type="match status" value="1"/>
</dbReference>
<protein>
    <submittedName>
        <fullName evidence="2">Uroporphyrinogen decarboxylase (URO-D)</fullName>
    </submittedName>
</protein>
<dbReference type="PANTHER" id="PTHR47099:SF1">
    <property type="entry name" value="METHYLCOBAMIDE:COM METHYLTRANSFERASE MTBA"/>
    <property type="match status" value="1"/>
</dbReference>
<evidence type="ECO:0000259" key="1">
    <source>
        <dbReference type="Pfam" id="PF01208"/>
    </source>
</evidence>
<dbReference type="Gene3D" id="3.20.20.210">
    <property type="match status" value="1"/>
</dbReference>
<gene>
    <name evidence="2" type="ORF">NBG4_400004</name>
</gene>
<dbReference type="EMBL" id="OUUY01000087">
    <property type="protein sequence ID" value="SPQ01036.1"/>
    <property type="molecule type" value="Genomic_DNA"/>
</dbReference>
<proteinExistence type="predicted"/>
<dbReference type="AlphaFoldDB" id="A0A2U3QI02"/>
<accession>A0A2U3QI02</accession>
<dbReference type="Pfam" id="PF01208">
    <property type="entry name" value="URO-D"/>
    <property type="match status" value="1"/>
</dbReference>
<keyword evidence="3" id="KW-1185">Reference proteome</keyword>
<dbReference type="Proteomes" id="UP000245125">
    <property type="component" value="Unassembled WGS sequence"/>
</dbReference>
<sequence length="346" mass="38035">MEPREIILKAFQGGKPERVPVTLFGGGMWSIKDYGSSFEELGKDAAKMADMCITEADRIRSDVIYVGSGYNNFHASALGTAFGAGIKYREIGAPDLTAHFVNSEEDIDKLNIDDVHKDPVIKNVLEATRIVKKKIGGKYLVTMTCWGPFTLAARFVGEEAFMKYTFKKPAFVEKMVNFCADLLIHLYAPLVSDGTLECLSIADPTASGDLINPKQMAKFAVPPLKKMSDWAKSKNTHTILHICGNTSDRLEQFIDTGCSVIFFDQKVDIAKAKEVLFGKMCFGGNVAPVHVLLNKTAAEVEAACKEIIEIAGKDGGFVLVPGCDIPPTIPYENLKAFHDTAFNWKY</sequence>
<dbReference type="InterPro" id="IPR000257">
    <property type="entry name" value="Uroporphyrinogen_deCOase"/>
</dbReference>
<dbReference type="InterPro" id="IPR038071">
    <property type="entry name" value="UROD/MetE-like_sf"/>
</dbReference>
<dbReference type="InterPro" id="IPR052024">
    <property type="entry name" value="Methanogen_methyltrans"/>
</dbReference>
<dbReference type="GO" id="GO:0004853">
    <property type="term" value="F:uroporphyrinogen decarboxylase activity"/>
    <property type="evidence" value="ECO:0007669"/>
    <property type="project" value="InterPro"/>
</dbReference>
<feature type="domain" description="Uroporphyrinogen decarboxylase (URO-D)" evidence="1">
    <location>
        <begin position="3"/>
        <end position="341"/>
    </location>
</feature>
<dbReference type="PANTHER" id="PTHR47099">
    <property type="entry name" value="METHYLCOBAMIDE:COM METHYLTRANSFERASE MTBA"/>
    <property type="match status" value="1"/>
</dbReference>
<organism evidence="2 3">
    <name type="scientific">Candidatus Sulfobium mesophilum</name>
    <dbReference type="NCBI Taxonomy" id="2016548"/>
    <lineage>
        <taxon>Bacteria</taxon>
        <taxon>Pseudomonadati</taxon>
        <taxon>Nitrospirota</taxon>
        <taxon>Nitrospiria</taxon>
        <taxon>Nitrospirales</taxon>
        <taxon>Nitrospiraceae</taxon>
        <taxon>Candidatus Sulfobium</taxon>
    </lineage>
</organism>
<dbReference type="GO" id="GO:0006779">
    <property type="term" value="P:porphyrin-containing compound biosynthetic process"/>
    <property type="evidence" value="ECO:0007669"/>
    <property type="project" value="InterPro"/>
</dbReference>
<dbReference type="OrthoDB" id="8452307at2"/>
<evidence type="ECO:0000313" key="2">
    <source>
        <dbReference type="EMBL" id="SPQ01036.1"/>
    </source>
</evidence>
<name>A0A2U3QI02_9BACT</name>
<dbReference type="SUPFAM" id="SSF51726">
    <property type="entry name" value="UROD/MetE-like"/>
    <property type="match status" value="1"/>
</dbReference>